<evidence type="ECO:0000313" key="2">
    <source>
        <dbReference type="EMBL" id="QDU67863.1"/>
    </source>
</evidence>
<name>A0A518BLM8_9BACT</name>
<keyword evidence="2" id="KW-0413">Isomerase</keyword>
<reference evidence="2 3" key="1">
    <citation type="submission" date="2019-02" db="EMBL/GenBank/DDBJ databases">
        <title>Deep-cultivation of Planctomycetes and their phenomic and genomic characterization uncovers novel biology.</title>
        <authorList>
            <person name="Wiegand S."/>
            <person name="Jogler M."/>
            <person name="Boedeker C."/>
            <person name="Pinto D."/>
            <person name="Vollmers J."/>
            <person name="Rivas-Marin E."/>
            <person name="Kohn T."/>
            <person name="Peeters S.H."/>
            <person name="Heuer A."/>
            <person name="Rast P."/>
            <person name="Oberbeckmann S."/>
            <person name="Bunk B."/>
            <person name="Jeske O."/>
            <person name="Meyerdierks A."/>
            <person name="Storesund J.E."/>
            <person name="Kallscheuer N."/>
            <person name="Luecker S."/>
            <person name="Lage O.M."/>
            <person name="Pohl T."/>
            <person name="Merkel B.J."/>
            <person name="Hornburger P."/>
            <person name="Mueller R.-W."/>
            <person name="Bruemmer F."/>
            <person name="Labrenz M."/>
            <person name="Spormann A.M."/>
            <person name="Op den Camp H."/>
            <person name="Overmann J."/>
            <person name="Amann R."/>
            <person name="Jetten M.S.M."/>
            <person name="Mascher T."/>
            <person name="Medema M.H."/>
            <person name="Devos D.P."/>
            <person name="Kaster A.-K."/>
            <person name="Ovreas L."/>
            <person name="Rohde M."/>
            <person name="Galperin M.Y."/>
            <person name="Jogler C."/>
        </authorList>
    </citation>
    <scope>NUCLEOTIDE SEQUENCE [LARGE SCALE GENOMIC DNA]</scope>
    <source>
        <strain evidence="2 3">Pla133</strain>
    </source>
</reference>
<dbReference type="PANTHER" id="PTHR45632">
    <property type="entry name" value="LD33804P"/>
    <property type="match status" value="1"/>
</dbReference>
<accession>A0A518BLM8</accession>
<dbReference type="EC" id="5.1.3.24" evidence="2"/>
<dbReference type="GO" id="GO:0016853">
    <property type="term" value="F:isomerase activity"/>
    <property type="evidence" value="ECO:0007669"/>
    <property type="project" value="UniProtKB-KW"/>
</dbReference>
<gene>
    <name evidence="2" type="primary">nanM_2</name>
    <name evidence="2" type="ORF">Pla133_29520</name>
</gene>
<dbReference type="Gene3D" id="2.120.10.80">
    <property type="entry name" value="Kelch-type beta propeller"/>
    <property type="match status" value="3"/>
</dbReference>
<dbReference type="SMART" id="SM00612">
    <property type="entry name" value="Kelch"/>
    <property type="match status" value="5"/>
</dbReference>
<dbReference type="KEGG" id="pbap:Pla133_29520"/>
<feature type="chain" id="PRO_5021761341" evidence="1">
    <location>
        <begin position="17"/>
        <end position="676"/>
    </location>
</feature>
<dbReference type="SUPFAM" id="SSF117281">
    <property type="entry name" value="Kelch motif"/>
    <property type="match status" value="3"/>
</dbReference>
<sequence precursor="true">MPFLPALALCTTVALAADDPVSNDPVSNDPVANGPVANGHQASTTLRRGRLSAQLPRGVTSFGAATIGNQLFVLGGYFGTPHDYHVESQSDVFLRLDGASGALRLLPGIGPIQGTALVAAGTDLIQVGGTRILNRRDQAQDLRSTDECRAFDTLTSTWRDLPPLPEPRSSHDAVAVGRTVYVVGGWHLGEGGTEDWATTGLRLDLDAEQPAWSEFAQPFRSRGLALASNGDELLAIEGMSDLGDVDGRSWIFDLDGESWSEIEPFPGFSFGASAVGGATGFLASGRDGVLRRLDADSARWIDEGRLWFPRFFHRLVTERGTGDLLVVGGIGSGGRPTAIERLSQAQDGPPLLTLDVASPMAARSRQAVAVVRGDLILVGGNNGTEQHDFASERFEAESWRFDPSEGTWLRLADAPAPRQSSELVQLDRGTLALIGGFAPDAGPARSRAEVWTFRSSTDRWIDASPALPEPRTQFGIAQVADRLLIAGGMDYDAQRVEPFGLPLALLEADLSADSLEFVRRSESLPEPRRAHACASLGGELYLVGGMGPNFAPVDVCRAFDPQAGTWREVAAPVAARIGASLVRIGERLVLVGGNVAGGGGRATSIEVYDPARDRWTTLAAELPYRQGHVHAVAFGHELLVATTQEVEGRLLYALIDVDRVAAPVAQVEASSAIEGL</sequence>
<protein>
    <submittedName>
        <fullName evidence="2">N-acetylneuraminate epimerase</fullName>
        <ecNumber evidence="2">5.1.3.24</ecNumber>
    </submittedName>
</protein>
<evidence type="ECO:0000313" key="3">
    <source>
        <dbReference type="Proteomes" id="UP000316921"/>
    </source>
</evidence>
<evidence type="ECO:0000256" key="1">
    <source>
        <dbReference type="SAM" id="SignalP"/>
    </source>
</evidence>
<dbReference type="Pfam" id="PF01344">
    <property type="entry name" value="Kelch_1"/>
    <property type="match status" value="2"/>
</dbReference>
<feature type="signal peptide" evidence="1">
    <location>
        <begin position="1"/>
        <end position="16"/>
    </location>
</feature>
<dbReference type="InterPro" id="IPR006652">
    <property type="entry name" value="Kelch_1"/>
</dbReference>
<dbReference type="RefSeq" id="WP_145066400.1">
    <property type="nucleotide sequence ID" value="NZ_CP036287.1"/>
</dbReference>
<proteinExistence type="predicted"/>
<dbReference type="EMBL" id="CP036287">
    <property type="protein sequence ID" value="QDU67863.1"/>
    <property type="molecule type" value="Genomic_DNA"/>
</dbReference>
<keyword evidence="3" id="KW-1185">Reference proteome</keyword>
<organism evidence="2 3">
    <name type="scientific">Engelhardtia mirabilis</name>
    <dbReference type="NCBI Taxonomy" id="2528011"/>
    <lineage>
        <taxon>Bacteria</taxon>
        <taxon>Pseudomonadati</taxon>
        <taxon>Planctomycetota</taxon>
        <taxon>Planctomycetia</taxon>
        <taxon>Planctomycetia incertae sedis</taxon>
        <taxon>Engelhardtia</taxon>
    </lineage>
</organism>
<dbReference type="InterPro" id="IPR015915">
    <property type="entry name" value="Kelch-typ_b-propeller"/>
</dbReference>
<dbReference type="AlphaFoldDB" id="A0A518BLM8"/>
<keyword evidence="1" id="KW-0732">Signal</keyword>
<dbReference type="Proteomes" id="UP000316921">
    <property type="component" value="Chromosome"/>
</dbReference>